<sequence length="195" mass="22219">MIIGFVRHGETDWNKEGRSQGHRDIELNEEGQVQAHAVAKRLSAEQWDILISSDLLRAQETAQIISQLLKKPVQLDKRLRERSFGQLEGTTEQERIDRWGSGWESLDLNVETLEHMLVRSTELMHELVVRYSGQKILLVSHGTFIAVTLKHLLGGQEISTLGNTSISVIRKEVDCWRGEMINCFKHLGDGSDLYC</sequence>
<dbReference type="Pfam" id="PF00300">
    <property type="entry name" value="His_Phos_1"/>
    <property type="match status" value="1"/>
</dbReference>
<dbReference type="Proteomes" id="UP000641588">
    <property type="component" value="Unassembled WGS sequence"/>
</dbReference>
<feature type="binding site" evidence="2">
    <location>
        <begin position="7"/>
        <end position="14"/>
    </location>
    <ligand>
        <name>substrate</name>
    </ligand>
</feature>
<evidence type="ECO:0000256" key="2">
    <source>
        <dbReference type="PIRSR" id="PIRSR613078-2"/>
    </source>
</evidence>
<dbReference type="GO" id="GO:0016791">
    <property type="term" value="F:phosphatase activity"/>
    <property type="evidence" value="ECO:0007669"/>
    <property type="project" value="TreeGrafter"/>
</dbReference>
<reference evidence="3" key="1">
    <citation type="submission" date="2019-10" db="EMBL/GenBank/DDBJ databases">
        <title>Description of Paenibacillus glebae sp. nov.</title>
        <authorList>
            <person name="Carlier A."/>
            <person name="Qi S."/>
        </authorList>
    </citation>
    <scope>NUCLEOTIDE SEQUENCE</scope>
    <source>
        <strain evidence="3">LMG 31456</strain>
    </source>
</reference>
<dbReference type="SUPFAM" id="SSF53254">
    <property type="entry name" value="Phosphoglycerate mutase-like"/>
    <property type="match status" value="1"/>
</dbReference>
<dbReference type="EMBL" id="WHOD01000054">
    <property type="protein sequence ID" value="NOU94121.1"/>
    <property type="molecule type" value="Genomic_DNA"/>
</dbReference>
<dbReference type="InterPro" id="IPR013078">
    <property type="entry name" value="His_Pase_superF_clade-1"/>
</dbReference>
<gene>
    <name evidence="3" type="ORF">GC093_12980</name>
</gene>
<dbReference type="SMART" id="SM00855">
    <property type="entry name" value="PGAM"/>
    <property type="match status" value="1"/>
</dbReference>
<feature type="active site" description="Tele-phosphohistidine intermediate" evidence="1">
    <location>
        <position position="8"/>
    </location>
</feature>
<dbReference type="GO" id="GO:0005737">
    <property type="term" value="C:cytoplasm"/>
    <property type="evidence" value="ECO:0007669"/>
    <property type="project" value="TreeGrafter"/>
</dbReference>
<proteinExistence type="predicted"/>
<comment type="caution">
    <text evidence="3">The sequence shown here is derived from an EMBL/GenBank/DDBJ whole genome shotgun (WGS) entry which is preliminary data.</text>
</comment>
<evidence type="ECO:0000256" key="1">
    <source>
        <dbReference type="PIRSR" id="PIRSR613078-1"/>
    </source>
</evidence>
<dbReference type="CDD" id="cd07067">
    <property type="entry name" value="HP_PGM_like"/>
    <property type="match status" value="1"/>
</dbReference>
<keyword evidence="4" id="KW-1185">Reference proteome</keyword>
<protein>
    <submittedName>
        <fullName evidence="3">Histidine phosphatase family protein</fullName>
    </submittedName>
</protein>
<evidence type="ECO:0000313" key="4">
    <source>
        <dbReference type="Proteomes" id="UP000641588"/>
    </source>
</evidence>
<dbReference type="Gene3D" id="3.40.50.1240">
    <property type="entry name" value="Phosphoglycerate mutase-like"/>
    <property type="match status" value="1"/>
</dbReference>
<name>A0A972GNP9_9BACL</name>
<dbReference type="InterPro" id="IPR050275">
    <property type="entry name" value="PGM_Phosphatase"/>
</dbReference>
<dbReference type="AlphaFoldDB" id="A0A972GNP9"/>
<dbReference type="PANTHER" id="PTHR48100:SF1">
    <property type="entry name" value="HISTIDINE PHOSPHATASE FAMILY PROTEIN-RELATED"/>
    <property type="match status" value="1"/>
</dbReference>
<evidence type="ECO:0000313" key="3">
    <source>
        <dbReference type="EMBL" id="NOU94121.1"/>
    </source>
</evidence>
<feature type="active site" description="Proton donor/acceptor" evidence="1">
    <location>
        <position position="81"/>
    </location>
</feature>
<dbReference type="InterPro" id="IPR029033">
    <property type="entry name" value="His_PPase_superfam"/>
</dbReference>
<accession>A0A972GNP9</accession>
<organism evidence="3 4">
    <name type="scientific">Paenibacillus foliorum</name>
    <dbReference type="NCBI Taxonomy" id="2654974"/>
    <lineage>
        <taxon>Bacteria</taxon>
        <taxon>Bacillati</taxon>
        <taxon>Bacillota</taxon>
        <taxon>Bacilli</taxon>
        <taxon>Bacillales</taxon>
        <taxon>Paenibacillaceae</taxon>
        <taxon>Paenibacillus</taxon>
    </lineage>
</organism>
<dbReference type="PANTHER" id="PTHR48100">
    <property type="entry name" value="BROAD-SPECIFICITY PHOSPHATASE YOR283W-RELATED"/>
    <property type="match status" value="1"/>
</dbReference>
<feature type="binding site" evidence="2">
    <location>
        <position position="57"/>
    </location>
    <ligand>
        <name>substrate</name>
    </ligand>
</feature>
<dbReference type="RefSeq" id="WP_171652329.1">
    <property type="nucleotide sequence ID" value="NZ_WHOD01000054.1"/>
</dbReference>